<dbReference type="GO" id="GO:0016301">
    <property type="term" value="F:kinase activity"/>
    <property type="evidence" value="ECO:0007669"/>
    <property type="project" value="UniProtKB-KW"/>
</dbReference>
<accession>A0A1I6RU55</accession>
<organism evidence="1 2">
    <name type="scientific">Sulfitobacter marinus</name>
    <dbReference type="NCBI Taxonomy" id="394264"/>
    <lineage>
        <taxon>Bacteria</taxon>
        <taxon>Pseudomonadati</taxon>
        <taxon>Pseudomonadota</taxon>
        <taxon>Alphaproteobacteria</taxon>
        <taxon>Rhodobacterales</taxon>
        <taxon>Roseobacteraceae</taxon>
        <taxon>Sulfitobacter</taxon>
    </lineage>
</organism>
<gene>
    <name evidence="1" type="ORF">SAMN04488040_1505</name>
</gene>
<protein>
    <submittedName>
        <fullName evidence="1">Threonine kinase</fullName>
    </submittedName>
</protein>
<name>A0A1I6RU55_9RHOB</name>
<keyword evidence="2" id="KW-1185">Reference proteome</keyword>
<keyword evidence="1" id="KW-0418">Kinase</keyword>
<dbReference type="STRING" id="394264.SAMN04488040_1505"/>
<dbReference type="AlphaFoldDB" id="A0A1I6RU55"/>
<evidence type="ECO:0000313" key="2">
    <source>
        <dbReference type="Proteomes" id="UP000199239"/>
    </source>
</evidence>
<keyword evidence="1" id="KW-0808">Transferase</keyword>
<dbReference type="EMBL" id="FPAJ01000002">
    <property type="protein sequence ID" value="SFS68234.1"/>
    <property type="molecule type" value="Genomic_DNA"/>
</dbReference>
<evidence type="ECO:0000313" key="1">
    <source>
        <dbReference type="EMBL" id="SFS68234.1"/>
    </source>
</evidence>
<proteinExistence type="predicted"/>
<reference evidence="2" key="1">
    <citation type="submission" date="2016-10" db="EMBL/GenBank/DDBJ databases">
        <authorList>
            <person name="Varghese N."/>
            <person name="Submissions S."/>
        </authorList>
    </citation>
    <scope>NUCLEOTIDE SEQUENCE [LARGE SCALE GENOMIC DNA]</scope>
    <source>
        <strain evidence="2">DSM 23422</strain>
    </source>
</reference>
<sequence>MRMVSENTQPIGRRDRVAGHFGEWLQGRLGPEGPVVVITMKCDVLYAQATYAPASELRLGHSGVAAVTHDQLRALLSATGKPASGDFSLSGNILPGVGAGSSTASLIALARAAGADETRLSAACLRVEGATDPLMLSQPDRVLWSSRRAEICAEFKAPPRCEIVGGYLGDPIRTDPCDSAFADISDLVLLWEQAANRSDLARLAALASAAAERTTRLRGPSGDPSAAIARQLGALGHARAHTGSARAFIFAPGTVPETAEAILTRAGLSEAFRFSTGSEY</sequence>
<dbReference type="Proteomes" id="UP000199239">
    <property type="component" value="Unassembled WGS sequence"/>
</dbReference>